<name>A0A4R5DIV6_9BACT</name>
<proteinExistence type="predicted"/>
<organism evidence="1 2">
    <name type="scientific">Dyadobacter psychrotolerans</name>
    <dbReference type="NCBI Taxonomy" id="2541721"/>
    <lineage>
        <taxon>Bacteria</taxon>
        <taxon>Pseudomonadati</taxon>
        <taxon>Bacteroidota</taxon>
        <taxon>Cytophagia</taxon>
        <taxon>Cytophagales</taxon>
        <taxon>Spirosomataceae</taxon>
        <taxon>Dyadobacter</taxon>
    </lineage>
</organism>
<accession>A0A4R5DIV6</accession>
<evidence type="ECO:0000313" key="2">
    <source>
        <dbReference type="Proteomes" id="UP000294850"/>
    </source>
</evidence>
<dbReference type="RefSeq" id="WP_131959979.1">
    <property type="nucleotide sequence ID" value="NZ_SMFL01000007.1"/>
</dbReference>
<dbReference type="Proteomes" id="UP000294850">
    <property type="component" value="Unassembled WGS sequence"/>
</dbReference>
<reference evidence="1 2" key="1">
    <citation type="submission" date="2019-03" db="EMBL/GenBank/DDBJ databases">
        <title>Dyadobacter AR-3-6 sp. nov., isolated from arctic soil.</title>
        <authorList>
            <person name="Chaudhary D.K."/>
        </authorList>
    </citation>
    <scope>NUCLEOTIDE SEQUENCE [LARGE SCALE GENOMIC DNA]</scope>
    <source>
        <strain evidence="1 2">AR-3-6</strain>
    </source>
</reference>
<dbReference type="AlphaFoldDB" id="A0A4R5DIV6"/>
<keyword evidence="2" id="KW-1185">Reference proteome</keyword>
<comment type="caution">
    <text evidence="1">The sequence shown here is derived from an EMBL/GenBank/DDBJ whole genome shotgun (WGS) entry which is preliminary data.</text>
</comment>
<protein>
    <submittedName>
        <fullName evidence="1">Uncharacterized protein</fullName>
    </submittedName>
</protein>
<sequence length="61" mass="6507">MIDGYIQGGIARARTPSANLTGSVLTATQLVDLESQQINILLDHKSVMPFGFRGGISVGYK</sequence>
<evidence type="ECO:0000313" key="1">
    <source>
        <dbReference type="EMBL" id="TDE13257.1"/>
    </source>
</evidence>
<gene>
    <name evidence="1" type="ORF">E0F88_19605</name>
</gene>
<dbReference type="EMBL" id="SMFL01000007">
    <property type="protein sequence ID" value="TDE13257.1"/>
    <property type="molecule type" value="Genomic_DNA"/>
</dbReference>